<sequence>MLEKGSAKAILITSDKEMTFEMKMTKAGNFEGAIPASATKNLTEGTYTVVVVAEVQNGSPAAGSQLVIIY</sequence>
<comment type="caution">
    <text evidence="1">The sequence shown here is derived from an EMBL/GenBank/DDBJ whole genome shotgun (WGS) entry which is preliminary data.</text>
</comment>
<protein>
    <submittedName>
        <fullName evidence="1">Uncharacterized protein</fullName>
    </submittedName>
</protein>
<name>A0A645FMT8_9ZZZZ</name>
<proteinExistence type="predicted"/>
<dbReference type="EMBL" id="VSSQ01061691">
    <property type="protein sequence ID" value="MPN14986.1"/>
    <property type="molecule type" value="Genomic_DNA"/>
</dbReference>
<gene>
    <name evidence="1" type="ORF">SDC9_162315</name>
</gene>
<accession>A0A645FMT8</accession>
<reference evidence="1" key="1">
    <citation type="submission" date="2019-08" db="EMBL/GenBank/DDBJ databases">
        <authorList>
            <person name="Kucharzyk K."/>
            <person name="Murdoch R.W."/>
            <person name="Higgins S."/>
            <person name="Loffler F."/>
        </authorList>
    </citation>
    <scope>NUCLEOTIDE SEQUENCE</scope>
</reference>
<organism evidence="1">
    <name type="scientific">bioreactor metagenome</name>
    <dbReference type="NCBI Taxonomy" id="1076179"/>
    <lineage>
        <taxon>unclassified sequences</taxon>
        <taxon>metagenomes</taxon>
        <taxon>ecological metagenomes</taxon>
    </lineage>
</organism>
<dbReference type="AlphaFoldDB" id="A0A645FMT8"/>
<evidence type="ECO:0000313" key="1">
    <source>
        <dbReference type="EMBL" id="MPN14986.1"/>
    </source>
</evidence>